<evidence type="ECO:0000313" key="1">
    <source>
        <dbReference type="EMBL" id="QEU07965.1"/>
    </source>
</evidence>
<reference evidence="1 2" key="1">
    <citation type="submission" date="2019-09" db="EMBL/GenBank/DDBJ databases">
        <title>FDA dAtabase for Regulatory Grade micrObial Sequences (FDA-ARGOS): Supporting development and validation of Infectious Disease Dx tests.</title>
        <authorList>
            <person name="Sciortino C."/>
            <person name="Tallon L."/>
            <person name="Sadzewicz L."/>
            <person name="Vavikolanu K."/>
            <person name="Mehta A."/>
            <person name="Aluvathingal J."/>
            <person name="Nadendla S."/>
            <person name="Nandy P."/>
            <person name="Geyer C."/>
            <person name="Yan Y."/>
            <person name="Sichtig H."/>
        </authorList>
    </citation>
    <scope>NUCLEOTIDE SEQUENCE [LARGE SCALE GENOMIC DNA]</scope>
    <source>
        <strain evidence="1 2">FDAARGOS_643</strain>
    </source>
</reference>
<gene>
    <name evidence="1" type="ORF">FOB51_08070</name>
</gene>
<evidence type="ECO:0000313" key="2">
    <source>
        <dbReference type="Proteomes" id="UP000324507"/>
    </source>
</evidence>
<organism evidence="1 2">
    <name type="scientific">Paracoccus yeei</name>
    <dbReference type="NCBI Taxonomy" id="147645"/>
    <lineage>
        <taxon>Bacteria</taxon>
        <taxon>Pseudomonadati</taxon>
        <taxon>Pseudomonadota</taxon>
        <taxon>Alphaproteobacteria</taxon>
        <taxon>Rhodobacterales</taxon>
        <taxon>Paracoccaceae</taxon>
        <taxon>Paracoccus</taxon>
    </lineage>
</organism>
<dbReference type="Proteomes" id="UP000324507">
    <property type="component" value="Chromosome"/>
</dbReference>
<sequence>MAYPSPLRFRAFDSGIPAEELATITNDGQRTLVGFNGTFANFENNDPPYIIAIRDSFKVFVEKSNANARELNPRLIPERNAALAKQYVAPAYQAGIDGTIAADEELAVRIARFEALPPVTDPTTEAAHRDAWHALPDLTARLNALAHWPVPALASVMRAGREVLGLDDAQAEIAMQRIREFNLTNSDVARTNFRLKSSLENPAPRGLDVRAVKQFAADAQDQWKAKAEDISNARSTLKHVAVLVAVMCSLTPDQAFELLAQ</sequence>
<proteinExistence type="predicted"/>
<protein>
    <submittedName>
        <fullName evidence="1">Uncharacterized protein</fullName>
    </submittedName>
</protein>
<name>A0A5P2QQ22_9RHOB</name>
<dbReference type="AlphaFoldDB" id="A0A5P2QQ22"/>
<dbReference type="RefSeq" id="WP_150350246.1">
    <property type="nucleotide sequence ID" value="NZ_CP044081.1"/>
</dbReference>
<accession>A0A5P2QQ22</accession>
<dbReference type="EMBL" id="CP044081">
    <property type="protein sequence ID" value="QEU07965.1"/>
    <property type="molecule type" value="Genomic_DNA"/>
</dbReference>